<proteinExistence type="inferred from homology"/>
<dbReference type="FunFam" id="3.40.190.290:FF:000012">
    <property type="entry name" value="Transcriptional regulator, LysR family"/>
    <property type="match status" value="1"/>
</dbReference>
<name>A0A7X1FWU9_9SPHN</name>
<dbReference type="SUPFAM" id="SSF53850">
    <property type="entry name" value="Periplasmic binding protein-like II"/>
    <property type="match status" value="1"/>
</dbReference>
<protein>
    <submittedName>
        <fullName evidence="6">LysR family transcriptional regulator</fullName>
    </submittedName>
</protein>
<dbReference type="AlphaFoldDB" id="A0A7X1FWU9"/>
<keyword evidence="4" id="KW-0804">Transcription</keyword>
<dbReference type="Proteomes" id="UP000551327">
    <property type="component" value="Unassembled WGS sequence"/>
</dbReference>
<dbReference type="SUPFAM" id="SSF46785">
    <property type="entry name" value="Winged helix' DNA-binding domain"/>
    <property type="match status" value="1"/>
</dbReference>
<dbReference type="Gene3D" id="3.40.190.290">
    <property type="match status" value="1"/>
</dbReference>
<dbReference type="InterPro" id="IPR000847">
    <property type="entry name" value="LysR_HTH_N"/>
</dbReference>
<evidence type="ECO:0000259" key="5">
    <source>
        <dbReference type="PROSITE" id="PS50931"/>
    </source>
</evidence>
<dbReference type="Pfam" id="PF03466">
    <property type="entry name" value="LysR_substrate"/>
    <property type="match status" value="1"/>
</dbReference>
<evidence type="ECO:0000313" key="6">
    <source>
        <dbReference type="EMBL" id="MBC2667802.1"/>
    </source>
</evidence>
<dbReference type="PANTHER" id="PTHR30537:SF1">
    <property type="entry name" value="HTH-TYPE TRANSCRIPTIONAL REGULATOR PGRR"/>
    <property type="match status" value="1"/>
</dbReference>
<dbReference type="InterPro" id="IPR036390">
    <property type="entry name" value="WH_DNA-bd_sf"/>
</dbReference>
<dbReference type="PRINTS" id="PR00039">
    <property type="entry name" value="HTHLYSR"/>
</dbReference>
<keyword evidence="7" id="KW-1185">Reference proteome</keyword>
<dbReference type="FunFam" id="1.10.10.10:FF:000001">
    <property type="entry name" value="LysR family transcriptional regulator"/>
    <property type="match status" value="1"/>
</dbReference>
<dbReference type="InterPro" id="IPR058163">
    <property type="entry name" value="LysR-type_TF_proteobact-type"/>
</dbReference>
<feature type="domain" description="HTH lysR-type" evidence="5">
    <location>
        <begin position="1"/>
        <end position="60"/>
    </location>
</feature>
<evidence type="ECO:0000313" key="7">
    <source>
        <dbReference type="Proteomes" id="UP000551327"/>
    </source>
</evidence>
<organism evidence="6 7">
    <name type="scientific">Novosphingobium piscinae</name>
    <dbReference type="NCBI Taxonomy" id="1507448"/>
    <lineage>
        <taxon>Bacteria</taxon>
        <taxon>Pseudomonadati</taxon>
        <taxon>Pseudomonadota</taxon>
        <taxon>Alphaproteobacteria</taxon>
        <taxon>Sphingomonadales</taxon>
        <taxon>Sphingomonadaceae</taxon>
        <taxon>Novosphingobium</taxon>
    </lineage>
</organism>
<dbReference type="GO" id="GO:0003700">
    <property type="term" value="F:DNA-binding transcription factor activity"/>
    <property type="evidence" value="ECO:0007669"/>
    <property type="project" value="InterPro"/>
</dbReference>
<dbReference type="PANTHER" id="PTHR30537">
    <property type="entry name" value="HTH-TYPE TRANSCRIPTIONAL REGULATOR"/>
    <property type="match status" value="1"/>
</dbReference>
<dbReference type="RefSeq" id="WP_185677672.1">
    <property type="nucleotide sequence ID" value="NZ_JACLAX010000001.1"/>
</dbReference>
<dbReference type="Pfam" id="PF00126">
    <property type="entry name" value="HTH_1"/>
    <property type="match status" value="1"/>
</dbReference>
<accession>A0A7X1FWU9</accession>
<sequence length="300" mass="32679">MREDLPDLATFLIVAEERSFTRAALRLGTSQSAVSQAVRRIEARLGTTLLARTTRSVNPTETGERLLATLRPALAEIAGRMAEIATLQERPAGLVRITTSRHAAETVLWPAIDRVLARYPEIAVELSVDGALTNIVTDRFDAGVRLGESLEKDMIAVRIGPDLRMAVLAAPAYLAGHPAPASPRDLIAHRCINLRMATRGNLYAWEFERGGQTLNVRVEGALIVNDSAMALRAALAGHGVACVIEDAAIRAHLAEGRLVRLLDDWCPPFAGHHLYYPDRRNLSPAFRIVLAELRQSAPPA</sequence>
<dbReference type="GO" id="GO:0006351">
    <property type="term" value="P:DNA-templated transcription"/>
    <property type="evidence" value="ECO:0007669"/>
    <property type="project" value="TreeGrafter"/>
</dbReference>
<evidence type="ECO:0000256" key="3">
    <source>
        <dbReference type="ARBA" id="ARBA00023125"/>
    </source>
</evidence>
<keyword evidence="2" id="KW-0805">Transcription regulation</keyword>
<dbReference type="CDD" id="cd08474">
    <property type="entry name" value="PBP2_CrgA_like_5"/>
    <property type="match status" value="1"/>
</dbReference>
<dbReference type="PROSITE" id="PS50931">
    <property type="entry name" value="HTH_LYSR"/>
    <property type="match status" value="1"/>
</dbReference>
<comment type="caution">
    <text evidence="6">The sequence shown here is derived from an EMBL/GenBank/DDBJ whole genome shotgun (WGS) entry which is preliminary data.</text>
</comment>
<dbReference type="EMBL" id="JACLAX010000001">
    <property type="protein sequence ID" value="MBC2667802.1"/>
    <property type="molecule type" value="Genomic_DNA"/>
</dbReference>
<comment type="similarity">
    <text evidence="1">Belongs to the LysR transcriptional regulatory family.</text>
</comment>
<dbReference type="InterPro" id="IPR036388">
    <property type="entry name" value="WH-like_DNA-bd_sf"/>
</dbReference>
<evidence type="ECO:0000256" key="4">
    <source>
        <dbReference type="ARBA" id="ARBA00023163"/>
    </source>
</evidence>
<evidence type="ECO:0000256" key="2">
    <source>
        <dbReference type="ARBA" id="ARBA00023015"/>
    </source>
</evidence>
<keyword evidence="3" id="KW-0238">DNA-binding</keyword>
<dbReference type="GO" id="GO:0043565">
    <property type="term" value="F:sequence-specific DNA binding"/>
    <property type="evidence" value="ECO:0007669"/>
    <property type="project" value="TreeGrafter"/>
</dbReference>
<evidence type="ECO:0000256" key="1">
    <source>
        <dbReference type="ARBA" id="ARBA00009437"/>
    </source>
</evidence>
<dbReference type="InterPro" id="IPR005119">
    <property type="entry name" value="LysR_subst-bd"/>
</dbReference>
<reference evidence="6 7" key="1">
    <citation type="submission" date="2020-08" db="EMBL/GenBank/DDBJ databases">
        <title>The genome sequence of type strain Novosphingobium piscinae KCTC 42194.</title>
        <authorList>
            <person name="Liu Y."/>
        </authorList>
    </citation>
    <scope>NUCLEOTIDE SEQUENCE [LARGE SCALE GENOMIC DNA]</scope>
    <source>
        <strain evidence="6 7">KCTC 42194</strain>
    </source>
</reference>
<dbReference type="Gene3D" id="1.10.10.10">
    <property type="entry name" value="Winged helix-like DNA-binding domain superfamily/Winged helix DNA-binding domain"/>
    <property type="match status" value="1"/>
</dbReference>
<gene>
    <name evidence="6" type="ORF">H7F53_01415</name>
</gene>